<sequence length="245" mass="27681">MYDPAMTELNTQFPVFNSGSVRYNMYEGDVVTDDLYTIMPFVNEFMVFPQVPGHCLYYTLSALNAKGYDAVRTLYDGAPMPYNPLYEMDIEEDATLQSTQLPKYIAIYTGWDIDFSAYYDLIVTDYDSIAWNSMFTDIYPPGEDNEYDWTAINYPTDENSLTCLTRYIKEDMPTLGDEGIFLDQSSQEGAYSLSTQSAGDTALYILSVVVGLLSVACVAWVLMSMKGSEELKKTQPAVHQTELLN</sequence>
<feature type="transmembrane region" description="Helical" evidence="1">
    <location>
        <begin position="202"/>
        <end position="223"/>
    </location>
</feature>
<accession>A0A9K3CUZ5</accession>
<evidence type="ECO:0000256" key="1">
    <source>
        <dbReference type="SAM" id="Phobius"/>
    </source>
</evidence>
<feature type="domain" description="Putative 5'-nucleotidase C-terminal" evidence="2">
    <location>
        <begin position="12"/>
        <end position="68"/>
    </location>
</feature>
<keyword evidence="1" id="KW-0472">Membrane</keyword>
<dbReference type="Gene3D" id="3.90.780.10">
    <property type="entry name" value="5'-Nucleotidase, C-terminal domain"/>
    <property type="match status" value="1"/>
</dbReference>
<evidence type="ECO:0000259" key="2">
    <source>
        <dbReference type="Pfam" id="PF21953"/>
    </source>
</evidence>
<dbReference type="OrthoDB" id="7722975at2759"/>
<dbReference type="GO" id="GO:0009166">
    <property type="term" value="P:nucleotide catabolic process"/>
    <property type="evidence" value="ECO:0007669"/>
    <property type="project" value="InterPro"/>
</dbReference>
<dbReference type="EMBL" id="BDIP01000815">
    <property type="protein sequence ID" value="GIQ82793.1"/>
    <property type="molecule type" value="Genomic_DNA"/>
</dbReference>
<dbReference type="SUPFAM" id="SSF55816">
    <property type="entry name" value="5'-nucleotidase (syn. UDP-sugar hydrolase), C-terminal domain"/>
    <property type="match status" value="1"/>
</dbReference>
<keyword evidence="1" id="KW-0812">Transmembrane</keyword>
<organism evidence="3 4">
    <name type="scientific">Kipferlia bialata</name>
    <dbReference type="NCBI Taxonomy" id="797122"/>
    <lineage>
        <taxon>Eukaryota</taxon>
        <taxon>Metamonada</taxon>
        <taxon>Carpediemonas-like organisms</taxon>
        <taxon>Kipferlia</taxon>
    </lineage>
</organism>
<keyword evidence="1" id="KW-1133">Transmembrane helix</keyword>
<dbReference type="Pfam" id="PF21953">
    <property type="entry name" value="NadN_nucleosid_C"/>
    <property type="match status" value="1"/>
</dbReference>
<dbReference type="InterPro" id="IPR036907">
    <property type="entry name" value="5'-Nucleotdase_C_sf"/>
</dbReference>
<dbReference type="InterPro" id="IPR053828">
    <property type="entry name" value="Nucleosidase_C"/>
</dbReference>
<evidence type="ECO:0000313" key="3">
    <source>
        <dbReference type="EMBL" id="GIQ82793.1"/>
    </source>
</evidence>
<proteinExistence type="predicted"/>
<dbReference type="GO" id="GO:0016787">
    <property type="term" value="F:hydrolase activity"/>
    <property type="evidence" value="ECO:0007669"/>
    <property type="project" value="InterPro"/>
</dbReference>
<dbReference type="Proteomes" id="UP000265618">
    <property type="component" value="Unassembled WGS sequence"/>
</dbReference>
<evidence type="ECO:0000313" key="4">
    <source>
        <dbReference type="Proteomes" id="UP000265618"/>
    </source>
</evidence>
<name>A0A9K3CUZ5_9EUKA</name>
<reference evidence="3 4" key="1">
    <citation type="journal article" date="2018" name="PLoS ONE">
        <title>The draft genome of Kipferlia bialata reveals reductive genome evolution in fornicate parasites.</title>
        <authorList>
            <person name="Tanifuji G."/>
            <person name="Takabayashi S."/>
            <person name="Kume K."/>
            <person name="Takagi M."/>
            <person name="Nakayama T."/>
            <person name="Kamikawa R."/>
            <person name="Inagaki Y."/>
            <person name="Hashimoto T."/>
        </authorList>
    </citation>
    <scope>NUCLEOTIDE SEQUENCE [LARGE SCALE GENOMIC DNA]</scope>
    <source>
        <strain evidence="3">NY0173</strain>
    </source>
</reference>
<dbReference type="AlphaFoldDB" id="A0A9K3CUZ5"/>
<keyword evidence="4" id="KW-1185">Reference proteome</keyword>
<protein>
    <recommendedName>
        <fullName evidence="2">Putative 5'-nucleotidase C-terminal domain-containing protein</fullName>
    </recommendedName>
</protein>
<gene>
    <name evidence="3" type="ORF">KIPB_003994</name>
</gene>
<comment type="caution">
    <text evidence="3">The sequence shown here is derived from an EMBL/GenBank/DDBJ whole genome shotgun (WGS) entry which is preliminary data.</text>
</comment>